<organism evidence="9 10">
    <name type="scientific">Zygotorulaspora mrakii</name>
    <name type="common">Zygosaccharomyces mrakii</name>
    <dbReference type="NCBI Taxonomy" id="42260"/>
    <lineage>
        <taxon>Eukaryota</taxon>
        <taxon>Fungi</taxon>
        <taxon>Dikarya</taxon>
        <taxon>Ascomycota</taxon>
        <taxon>Saccharomycotina</taxon>
        <taxon>Saccharomycetes</taxon>
        <taxon>Saccharomycetales</taxon>
        <taxon>Saccharomycetaceae</taxon>
        <taxon>Zygotorulaspora</taxon>
    </lineage>
</organism>
<comment type="similarity">
    <text evidence="2 8">Belongs to the DP1 family.</text>
</comment>
<feature type="transmembrane region" description="Helical" evidence="8">
    <location>
        <begin position="61"/>
        <end position="79"/>
    </location>
</feature>
<dbReference type="KEGG" id="zmk:HG535_0B05450"/>
<evidence type="ECO:0000313" key="10">
    <source>
        <dbReference type="Proteomes" id="UP000509704"/>
    </source>
</evidence>
<dbReference type="RefSeq" id="XP_037143231.1">
    <property type="nucleotide sequence ID" value="XM_037287336.1"/>
</dbReference>
<keyword evidence="4 8" id="KW-0812">Transmembrane</keyword>
<dbReference type="InterPro" id="IPR004345">
    <property type="entry name" value="TB2_DP1_HVA22"/>
</dbReference>
<comment type="function">
    <text evidence="7">Required to generate and maintain the structure of the tubular endoplasmic reticulum network and the vacuole. Induces high curvature in membranes and causes membrane tubule formation. Involved in membrane/vesicle trafficking.</text>
</comment>
<evidence type="ECO:0000313" key="9">
    <source>
        <dbReference type="EMBL" id="QLG71503.1"/>
    </source>
</evidence>
<evidence type="ECO:0000256" key="4">
    <source>
        <dbReference type="ARBA" id="ARBA00022692"/>
    </source>
</evidence>
<evidence type="ECO:0000256" key="5">
    <source>
        <dbReference type="ARBA" id="ARBA00022989"/>
    </source>
</evidence>
<name>A0A7H9AZ65_ZYGMR</name>
<comment type="subcellular location">
    <subcellularLocation>
        <location evidence="1 8">Membrane</location>
        <topology evidence="1 8">Multi-pass membrane protein</topology>
    </subcellularLocation>
</comment>
<accession>A0A7H9AZ65</accession>
<dbReference type="EMBL" id="CP058605">
    <property type="protein sequence ID" value="QLG71503.1"/>
    <property type="molecule type" value="Genomic_DNA"/>
</dbReference>
<keyword evidence="10" id="KW-1185">Reference proteome</keyword>
<dbReference type="AlphaFoldDB" id="A0A7H9AZ65"/>
<evidence type="ECO:0000256" key="8">
    <source>
        <dbReference type="RuleBase" id="RU362006"/>
    </source>
</evidence>
<gene>
    <name evidence="9" type="ORF">HG535_0B05450</name>
</gene>
<dbReference type="Proteomes" id="UP000509704">
    <property type="component" value="Chromosome 2"/>
</dbReference>
<proteinExistence type="inferred from homology"/>
<comment type="caution">
    <text evidence="8">Lacks conserved residue(s) required for the propagation of feature annotation.</text>
</comment>
<reference evidence="9 10" key="1">
    <citation type="submission" date="2020-07" db="EMBL/GenBank/DDBJ databases">
        <title>The yeast mating-type switching endonuclease HO is a domesticated member of an unorthodox homing genetic element family.</title>
        <authorList>
            <person name="Coughlan A.Y."/>
            <person name="Lombardi L."/>
            <person name="Braun-Galleani S."/>
            <person name="Martos A.R."/>
            <person name="Galeote V."/>
            <person name="Bigey F."/>
            <person name="Dequin S."/>
            <person name="Byrne K.P."/>
            <person name="Wolfe K.H."/>
        </authorList>
    </citation>
    <scope>NUCLEOTIDE SEQUENCE [LARGE SCALE GENOMIC DNA]</scope>
    <source>
        <strain evidence="9 10">NRRL Y-6702</strain>
    </source>
</reference>
<keyword evidence="6 8" id="KW-0472">Membrane</keyword>
<dbReference type="GO" id="GO:0016020">
    <property type="term" value="C:membrane"/>
    <property type="evidence" value="ECO:0007669"/>
    <property type="project" value="UniProtKB-SubCell"/>
</dbReference>
<evidence type="ECO:0000256" key="6">
    <source>
        <dbReference type="ARBA" id="ARBA00023136"/>
    </source>
</evidence>
<dbReference type="PANTHER" id="PTHR12300">
    <property type="entry name" value="HVA22-LIKE PROTEINS"/>
    <property type="match status" value="1"/>
</dbReference>
<evidence type="ECO:0000256" key="7">
    <source>
        <dbReference type="ARBA" id="ARBA00045873"/>
    </source>
</evidence>
<protein>
    <recommendedName>
        <fullName evidence="3 8">Protein YOP1</fullName>
    </recommendedName>
</protein>
<dbReference type="PANTHER" id="PTHR12300:SF161">
    <property type="entry name" value="RECEPTOR EXPRESSION-ENHANCING PROTEIN"/>
    <property type="match status" value="1"/>
</dbReference>
<dbReference type="Pfam" id="PF03134">
    <property type="entry name" value="TB2_DP1_HVA22"/>
    <property type="match status" value="1"/>
</dbReference>
<sequence length="179" mass="19918">MADFASSIQGQLKSFDSRFASNGFLQQLEARTKLPKSYLAAGAFAFYLILIFINVGGIGEILANIVGFVIPTYLSLIALRTKTSEDDTQLLTYWIVFSFLNVIEFWSKTILYMIPFYWFLKTIFVLYIALPQTGGASLIYRTFISPVADKYIVKAKKSDDIKDAVHGAASKASGSSIHN</sequence>
<feature type="transmembrane region" description="Helical" evidence="8">
    <location>
        <begin position="91"/>
        <end position="112"/>
    </location>
</feature>
<keyword evidence="5 8" id="KW-1133">Transmembrane helix</keyword>
<feature type="transmembrane region" description="Helical" evidence="8">
    <location>
        <begin position="118"/>
        <end position="140"/>
    </location>
</feature>
<dbReference type="OrthoDB" id="10009287at2759"/>
<dbReference type="GeneID" id="59235164"/>
<evidence type="ECO:0000256" key="2">
    <source>
        <dbReference type="ARBA" id="ARBA00008573"/>
    </source>
</evidence>
<evidence type="ECO:0000256" key="3">
    <source>
        <dbReference type="ARBA" id="ARBA00019184"/>
    </source>
</evidence>
<evidence type="ECO:0000256" key="1">
    <source>
        <dbReference type="ARBA" id="ARBA00004141"/>
    </source>
</evidence>